<dbReference type="Pfam" id="PF04290">
    <property type="entry name" value="DctQ"/>
    <property type="match status" value="1"/>
</dbReference>
<evidence type="ECO:0000256" key="2">
    <source>
        <dbReference type="ARBA" id="ARBA00022448"/>
    </source>
</evidence>
<evidence type="ECO:0000256" key="1">
    <source>
        <dbReference type="ARBA" id="ARBA00004429"/>
    </source>
</evidence>
<keyword evidence="5 9" id="KW-0812">Transmembrane</keyword>
<dbReference type="EMBL" id="FUYJ01000003">
    <property type="protein sequence ID" value="SKA97960.1"/>
    <property type="molecule type" value="Genomic_DNA"/>
</dbReference>
<keyword evidence="12" id="KW-1185">Reference proteome</keyword>
<gene>
    <name evidence="11" type="ORF">SAMN04244570_1977</name>
</gene>
<dbReference type="GO" id="GO:0022857">
    <property type="term" value="F:transmembrane transporter activity"/>
    <property type="evidence" value="ECO:0007669"/>
    <property type="project" value="TreeGrafter"/>
</dbReference>
<keyword evidence="2" id="KW-0813">Transport</keyword>
<evidence type="ECO:0000256" key="3">
    <source>
        <dbReference type="ARBA" id="ARBA00022475"/>
    </source>
</evidence>
<reference evidence="12" key="1">
    <citation type="submission" date="2017-02" db="EMBL/GenBank/DDBJ databases">
        <authorList>
            <person name="Varghese N."/>
            <person name="Submissions S."/>
        </authorList>
    </citation>
    <scope>NUCLEOTIDE SEQUENCE [LARGE SCALE GENOMIC DNA]</scope>
    <source>
        <strain evidence="12">DSM 23966</strain>
    </source>
</reference>
<dbReference type="RefSeq" id="WP_078817500.1">
    <property type="nucleotide sequence ID" value="NZ_FUYJ01000003.1"/>
</dbReference>
<evidence type="ECO:0000259" key="10">
    <source>
        <dbReference type="Pfam" id="PF04290"/>
    </source>
</evidence>
<dbReference type="GO" id="GO:0005886">
    <property type="term" value="C:plasma membrane"/>
    <property type="evidence" value="ECO:0007669"/>
    <property type="project" value="UniProtKB-SubCell"/>
</dbReference>
<dbReference type="InterPro" id="IPR007387">
    <property type="entry name" value="TRAP_DctQ"/>
</dbReference>
<dbReference type="AlphaFoldDB" id="A0A1T4Y8E3"/>
<comment type="similarity">
    <text evidence="8">Belongs to the TRAP transporter small permease family.</text>
</comment>
<feature type="transmembrane region" description="Helical" evidence="9">
    <location>
        <begin position="12"/>
        <end position="36"/>
    </location>
</feature>
<evidence type="ECO:0000256" key="6">
    <source>
        <dbReference type="ARBA" id="ARBA00022989"/>
    </source>
</evidence>
<evidence type="ECO:0000256" key="9">
    <source>
        <dbReference type="SAM" id="Phobius"/>
    </source>
</evidence>
<evidence type="ECO:0000256" key="8">
    <source>
        <dbReference type="ARBA" id="ARBA00038436"/>
    </source>
</evidence>
<organism evidence="11 12">
    <name type="scientific">Sporosarcina newyorkensis</name>
    <dbReference type="NCBI Taxonomy" id="759851"/>
    <lineage>
        <taxon>Bacteria</taxon>
        <taxon>Bacillati</taxon>
        <taxon>Bacillota</taxon>
        <taxon>Bacilli</taxon>
        <taxon>Bacillales</taxon>
        <taxon>Caryophanaceae</taxon>
        <taxon>Sporosarcina</taxon>
    </lineage>
</organism>
<feature type="transmembrane region" description="Helical" evidence="9">
    <location>
        <begin position="86"/>
        <end position="107"/>
    </location>
</feature>
<keyword evidence="4" id="KW-0997">Cell inner membrane</keyword>
<sequence>MIRKLSYWLDVTSRVFIVFFLILMTLVLATQVVLRYFFHMGIIWSDELARFLMIALVYIGAASAIRDNSHIKVSVFEDEFPGLRKWFAPIQWVMIFIYSVFLIKFGFDTLKVVGTQNSSNMEISMAWIYVVIPLSGILTIVHLLARVGKKNEGQEETV</sequence>
<feature type="domain" description="Tripartite ATP-independent periplasmic transporters DctQ component" evidence="10">
    <location>
        <begin position="24"/>
        <end position="147"/>
    </location>
</feature>
<keyword evidence="6 9" id="KW-1133">Transmembrane helix</keyword>
<evidence type="ECO:0000256" key="4">
    <source>
        <dbReference type="ARBA" id="ARBA00022519"/>
    </source>
</evidence>
<dbReference type="Proteomes" id="UP000190042">
    <property type="component" value="Unassembled WGS sequence"/>
</dbReference>
<dbReference type="GO" id="GO:0015740">
    <property type="term" value="P:C4-dicarboxylate transport"/>
    <property type="evidence" value="ECO:0007669"/>
    <property type="project" value="TreeGrafter"/>
</dbReference>
<feature type="transmembrane region" description="Helical" evidence="9">
    <location>
        <begin position="127"/>
        <end position="145"/>
    </location>
</feature>
<evidence type="ECO:0000256" key="5">
    <source>
        <dbReference type="ARBA" id="ARBA00022692"/>
    </source>
</evidence>
<protein>
    <submittedName>
        <fullName evidence="11">TRAP-type C4-dicarboxylate transport system, small permease component</fullName>
    </submittedName>
</protein>
<evidence type="ECO:0000256" key="7">
    <source>
        <dbReference type="ARBA" id="ARBA00023136"/>
    </source>
</evidence>
<feature type="transmembrane region" description="Helical" evidence="9">
    <location>
        <begin position="48"/>
        <end position="65"/>
    </location>
</feature>
<keyword evidence="3" id="KW-1003">Cell membrane</keyword>
<comment type="subcellular location">
    <subcellularLocation>
        <location evidence="1">Cell inner membrane</location>
        <topology evidence="1">Multi-pass membrane protein</topology>
    </subcellularLocation>
</comment>
<evidence type="ECO:0000313" key="12">
    <source>
        <dbReference type="Proteomes" id="UP000190042"/>
    </source>
</evidence>
<dbReference type="PANTHER" id="PTHR35011:SF2">
    <property type="entry name" value="2,3-DIKETO-L-GULONATE TRAP TRANSPORTER SMALL PERMEASE PROTEIN YIAM"/>
    <property type="match status" value="1"/>
</dbReference>
<proteinExistence type="inferred from homology"/>
<keyword evidence="7 9" id="KW-0472">Membrane</keyword>
<dbReference type="InterPro" id="IPR055348">
    <property type="entry name" value="DctQ"/>
</dbReference>
<name>A0A1T4Y8E3_9BACL</name>
<evidence type="ECO:0000313" key="11">
    <source>
        <dbReference type="EMBL" id="SKA97960.1"/>
    </source>
</evidence>
<accession>A0A1T4Y8E3</accession>
<dbReference type="PANTHER" id="PTHR35011">
    <property type="entry name" value="2,3-DIKETO-L-GULONATE TRAP TRANSPORTER SMALL PERMEASE PROTEIN YIAM"/>
    <property type="match status" value="1"/>
</dbReference>